<dbReference type="GeneID" id="8044715"/>
<dbReference type="CGD" id="CAL0000169754">
    <property type="gene designation" value="Cd36_05120"/>
</dbReference>
<dbReference type="AlphaFoldDB" id="B9W7V7"/>
<feature type="compositionally biased region" description="Basic and acidic residues" evidence="1">
    <location>
        <begin position="665"/>
        <end position="687"/>
    </location>
</feature>
<sequence>MVNGNLNECIQSLSGIVQATIEKVLQDNDKNFLFEIPDDSLFNNGNIQFKNLLENIDLDYKVSSNDNATDQVKSQVEIYNDNVDNKCKEFVVSSTFLNVINARVQAFVESNMADKTDFFNAISLILDFEVSLFLNVDPILKQVFYDSISKITKLLFPISTAIIETFWSSLETRVPIILNKLYKNTPSERMALLEMCNYLTDNLIVKNKEGQRDSYKKDSFNDRFQARVRFFIAGILNFEDNTGLNKYFHVSNRASSSIQTKDPYLEDLLEIQRLFNNPLQYLKRENQKKLRVLAGKVAQVTKELLIQEKIFRASHPSWDQFLISPPKSKAERDYLIEKFSKSSYVPENYFLSLFPKSDRKQQAQDAEMLDGIMRKPVARMQCIQSIYIVAHFFSELSLKNKNQFLNSIHAPPTIKHFVDGVSPDDVVSSFASVKKDIMHTLRAIDSHWLFLLQHLTLSEKNWWSWLTYGKESKTNKSFFFDKNLTLDDIHNVENTFKSMYPYKDKKYFNTFVTPQVTRKMKIQRGLSQIQGADVFSINDSKFEIDSIDNELSQTTDANNRNELLEKKSLLTWRVLREQRSSDWLKATQALRAQAVLDQEMKADSDRQEVDSQDDAKSQKRSSIDSEEKELPVTKRIRLDEQNIGENSGNEPEENSQNLEINEAIDSNKDSNGENHDAVDVDIKDHDM</sequence>
<evidence type="ECO:0008006" key="5">
    <source>
        <dbReference type="Google" id="ProtNLM"/>
    </source>
</evidence>
<dbReference type="HOGENOM" id="CLU_012462_0_0_1"/>
<reference evidence="3 4" key="1">
    <citation type="journal article" date="2009" name="Genome Res.">
        <title>Comparative genomics of the fungal pathogens Candida dubliniensis and Candida albicans.</title>
        <authorList>
            <person name="Jackson A.P."/>
            <person name="Gamble J.A."/>
            <person name="Yeomans T."/>
            <person name="Moran G.P."/>
            <person name="Saunders D."/>
            <person name="Harris D."/>
            <person name="Aslett M."/>
            <person name="Barrell J.F."/>
            <person name="Butler G."/>
            <person name="Citiulo F."/>
            <person name="Coleman D.C."/>
            <person name="de Groot P.W.J."/>
            <person name="Goodwin T.J."/>
            <person name="Quail M.A."/>
            <person name="McQuillan J."/>
            <person name="Munro C.A."/>
            <person name="Pain A."/>
            <person name="Poulter R.T."/>
            <person name="Rajandream M.A."/>
            <person name="Renauld H."/>
            <person name="Spiering M.J."/>
            <person name="Tivey A."/>
            <person name="Gow N.A.R."/>
            <person name="Barrell B."/>
            <person name="Sullivan D.J."/>
            <person name="Berriman M."/>
        </authorList>
    </citation>
    <scope>NUCLEOTIDE SEQUENCE [LARGE SCALE GENOMIC DNA]</scope>
    <source>
        <strain evidence="4">CD36 / ATCC MYA-646 / CBS 7987 / NCPF 3949 / NRRL Y-17841</strain>
    </source>
</reference>
<protein>
    <recommendedName>
        <fullName evidence="5">THO complex subunit</fullName>
    </recommendedName>
</protein>
<gene>
    <name evidence="2" type="ordered locus">Cd36_05120</name>
    <name evidence="3" type="ORF">CD36_05120</name>
</gene>
<dbReference type="VEuPathDB" id="FungiDB:CD36_05120"/>
<evidence type="ECO:0000313" key="2">
    <source>
        <dbReference type="CGD" id="CAL0000169754"/>
    </source>
</evidence>
<dbReference type="OrthoDB" id="4082726at2759"/>
<dbReference type="EMBL" id="FM992688">
    <property type="protein sequence ID" value="CAX44770.1"/>
    <property type="molecule type" value="Genomic_DNA"/>
</dbReference>
<evidence type="ECO:0000256" key="1">
    <source>
        <dbReference type="SAM" id="MobiDB-lite"/>
    </source>
</evidence>
<dbReference type="KEGG" id="cdu:CD36_05120"/>
<dbReference type="eggNOG" id="ENOG502RS0Y">
    <property type="taxonomic scope" value="Eukaryota"/>
</dbReference>
<dbReference type="RefSeq" id="XP_002417178.1">
    <property type="nucleotide sequence ID" value="XM_002417133.1"/>
</dbReference>
<feature type="compositionally biased region" description="Basic and acidic residues" evidence="1">
    <location>
        <begin position="599"/>
        <end position="640"/>
    </location>
</feature>
<name>B9W7V7_CANDC</name>
<evidence type="ECO:0000313" key="3">
    <source>
        <dbReference type="EMBL" id="CAX44770.1"/>
    </source>
</evidence>
<accession>B9W7V7</accession>
<proteinExistence type="predicted"/>
<dbReference type="Proteomes" id="UP000002605">
    <property type="component" value="Chromosome 1"/>
</dbReference>
<keyword evidence="4" id="KW-1185">Reference proteome</keyword>
<feature type="region of interest" description="Disordered" evidence="1">
    <location>
        <begin position="599"/>
        <end position="687"/>
    </location>
</feature>
<evidence type="ECO:0000313" key="4">
    <source>
        <dbReference type="Proteomes" id="UP000002605"/>
    </source>
</evidence>
<organism evidence="3 4">
    <name type="scientific">Candida dubliniensis (strain CD36 / ATCC MYA-646 / CBS 7987 / NCPF 3949 / NRRL Y-17841)</name>
    <name type="common">Yeast</name>
    <dbReference type="NCBI Taxonomy" id="573826"/>
    <lineage>
        <taxon>Eukaryota</taxon>
        <taxon>Fungi</taxon>
        <taxon>Dikarya</taxon>
        <taxon>Ascomycota</taxon>
        <taxon>Saccharomycotina</taxon>
        <taxon>Pichiomycetes</taxon>
        <taxon>Debaryomycetaceae</taxon>
        <taxon>Candida/Lodderomyces clade</taxon>
        <taxon>Candida</taxon>
    </lineage>
</organism>